<dbReference type="EMBL" id="CH473972">
    <property type="protein sequence ID" value="EDL92624.1"/>
    <property type="molecule type" value="Genomic_DNA"/>
</dbReference>
<accession>A6IZE6</accession>
<dbReference type="Proteomes" id="UP000234681">
    <property type="component" value="Chromosome 19"/>
</dbReference>
<reference evidence="3" key="1">
    <citation type="submission" date="2005-09" db="EMBL/GenBank/DDBJ databases">
        <authorList>
            <person name="Mural R.J."/>
            <person name="Li P.W."/>
            <person name="Adams M.D."/>
            <person name="Amanatides P.G."/>
            <person name="Baden-Tillson H."/>
            <person name="Barnstead M."/>
            <person name="Chin S.H."/>
            <person name="Dew I."/>
            <person name="Evans C.A."/>
            <person name="Ferriera S."/>
            <person name="Flanigan M."/>
            <person name="Fosler C."/>
            <person name="Glodek A."/>
            <person name="Gu Z."/>
            <person name="Holt R.A."/>
            <person name="Jennings D."/>
            <person name="Kraft C.L."/>
            <person name="Lu F."/>
            <person name="Nguyen T."/>
            <person name="Nusskern D.R."/>
            <person name="Pfannkoch C.M."/>
            <person name="Sitter C."/>
            <person name="Sutton G.G."/>
            <person name="Venter J.C."/>
            <person name="Wang Z."/>
            <person name="Woodage T."/>
            <person name="Zheng X.H."/>
            <person name="Zhong F."/>
        </authorList>
    </citation>
    <scope>NUCLEOTIDE SEQUENCE [LARGE SCALE GENOMIC DNA]</scope>
    <source>
        <strain>BN</strain>
        <strain evidence="3">Sprague-Dawley</strain>
    </source>
</reference>
<evidence type="ECO:0000313" key="2">
    <source>
        <dbReference type="EMBL" id="EDL92624.1"/>
    </source>
</evidence>
<name>A6IZE6_RAT</name>
<sequence>MERRTAPGSYGGNHAARNRKLRAYLPPPP</sequence>
<evidence type="ECO:0000313" key="3">
    <source>
        <dbReference type="Proteomes" id="UP000234681"/>
    </source>
</evidence>
<organism evidence="2 3">
    <name type="scientific">Rattus norvegicus</name>
    <name type="common">Rat</name>
    <dbReference type="NCBI Taxonomy" id="10116"/>
    <lineage>
        <taxon>Eukaryota</taxon>
        <taxon>Metazoa</taxon>
        <taxon>Chordata</taxon>
        <taxon>Craniata</taxon>
        <taxon>Vertebrata</taxon>
        <taxon>Euteleostomi</taxon>
        <taxon>Mammalia</taxon>
        <taxon>Eutheria</taxon>
        <taxon>Euarchontoglires</taxon>
        <taxon>Glires</taxon>
        <taxon>Rodentia</taxon>
        <taxon>Myomorpha</taxon>
        <taxon>Muroidea</taxon>
        <taxon>Muridae</taxon>
        <taxon>Murinae</taxon>
        <taxon>Rattus</taxon>
    </lineage>
</organism>
<evidence type="ECO:0000256" key="1">
    <source>
        <dbReference type="SAM" id="MobiDB-lite"/>
    </source>
</evidence>
<gene>
    <name evidence="2" type="ORF">rCG_51186</name>
</gene>
<dbReference type="AlphaFoldDB" id="A6IZE6"/>
<feature type="region of interest" description="Disordered" evidence="1">
    <location>
        <begin position="1"/>
        <end position="29"/>
    </location>
</feature>
<proteinExistence type="predicted"/>
<protein>
    <submittedName>
        <fullName evidence="2">RCG51186</fullName>
    </submittedName>
</protein>